<dbReference type="Proteomes" id="UP000246145">
    <property type="component" value="Unassembled WGS sequence"/>
</dbReference>
<keyword evidence="7" id="KW-0503">Monooxygenase</keyword>
<dbReference type="RefSeq" id="WP_017522594.1">
    <property type="nucleotide sequence ID" value="NZ_JACCEX010000006.1"/>
</dbReference>
<keyword evidence="4" id="KW-0408">Iron</keyword>
<keyword evidence="1" id="KW-0001">2Fe-2S</keyword>
<organism evidence="7 8">
    <name type="scientific">Pusillimonas noertemannii</name>
    <dbReference type="NCBI Taxonomy" id="305977"/>
    <lineage>
        <taxon>Bacteria</taxon>
        <taxon>Pseudomonadati</taxon>
        <taxon>Pseudomonadota</taxon>
        <taxon>Betaproteobacteria</taxon>
        <taxon>Burkholderiales</taxon>
        <taxon>Alcaligenaceae</taxon>
        <taxon>Pusillimonas</taxon>
    </lineage>
</organism>
<evidence type="ECO:0000256" key="2">
    <source>
        <dbReference type="ARBA" id="ARBA00022723"/>
    </source>
</evidence>
<dbReference type="Pfam" id="PF00355">
    <property type="entry name" value="Rieske"/>
    <property type="match status" value="1"/>
</dbReference>
<proteinExistence type="predicted"/>
<dbReference type="GO" id="GO:0032259">
    <property type="term" value="P:methylation"/>
    <property type="evidence" value="ECO:0007669"/>
    <property type="project" value="UniProtKB-KW"/>
</dbReference>
<dbReference type="InterPro" id="IPR036922">
    <property type="entry name" value="Rieske_2Fe-2S_sf"/>
</dbReference>
<dbReference type="InterPro" id="IPR017941">
    <property type="entry name" value="Rieske_2Fe-2S"/>
</dbReference>
<keyword evidence="7" id="KW-0808">Transferase</keyword>
<keyword evidence="5" id="KW-0411">Iron-sulfur</keyword>
<evidence type="ECO:0000259" key="6">
    <source>
        <dbReference type="PROSITE" id="PS51296"/>
    </source>
</evidence>
<evidence type="ECO:0000256" key="5">
    <source>
        <dbReference type="ARBA" id="ARBA00023014"/>
    </source>
</evidence>
<sequence>MFIRNAWYIGAWAHEVEQAPFARTIMNEPIVFFRDHAGKVGALEDRCCHRAAPLRFGQVVEGGLECGYHGMVFDGSGQCVKIPAQDKIPAKACVRHYAVVEKDEFIWIWMGDPELADESSIIDYPFHNDHERWPHKHAVYEIEASYKLMVDNLMDMTHVGYVHKSTIGGNPNVHVDAKTVVTPGDNGLKYVRWLLNSPPPATYSKVVEFKGNIDRWAEFEYIAPSSIIQWTGGIDVGKGAQENRDQDGVAIRVFHGLTPVTETSCLYFWAPAHGFRQDEPQITEALYREIDTAFKEDKRIVEAQQAMLLSTGEDRTVDLVSDAARIQMRRVMQRLEKESNPVD</sequence>
<dbReference type="GO" id="GO:0004497">
    <property type="term" value="F:monooxygenase activity"/>
    <property type="evidence" value="ECO:0007669"/>
    <property type="project" value="UniProtKB-KW"/>
</dbReference>
<keyword evidence="3" id="KW-0560">Oxidoreductase</keyword>
<dbReference type="STRING" id="1231391.GCA_000308195_00216"/>
<dbReference type="GO" id="GO:0051537">
    <property type="term" value="F:2 iron, 2 sulfur cluster binding"/>
    <property type="evidence" value="ECO:0007669"/>
    <property type="project" value="UniProtKB-KW"/>
</dbReference>
<dbReference type="PROSITE" id="PS51296">
    <property type="entry name" value="RIESKE"/>
    <property type="match status" value="1"/>
</dbReference>
<dbReference type="Pfam" id="PF19112">
    <property type="entry name" value="VanA_C"/>
    <property type="match status" value="1"/>
</dbReference>
<reference evidence="7 8" key="1">
    <citation type="submission" date="2018-04" db="EMBL/GenBank/DDBJ databases">
        <title>Genomic Encyclopedia of Type Strains, Phase IV (KMG-IV): sequencing the most valuable type-strain genomes for metagenomic binning, comparative biology and taxonomic classification.</title>
        <authorList>
            <person name="Goeker M."/>
        </authorList>
    </citation>
    <scope>NUCLEOTIDE SEQUENCE [LARGE SCALE GENOMIC DNA]</scope>
    <source>
        <strain evidence="7 8">DSM 10065</strain>
    </source>
</reference>
<dbReference type="EMBL" id="QEKO01000009">
    <property type="protein sequence ID" value="PVY60394.1"/>
    <property type="molecule type" value="Genomic_DNA"/>
</dbReference>
<gene>
    <name evidence="7" type="ORF">C7440_3637</name>
</gene>
<evidence type="ECO:0000313" key="7">
    <source>
        <dbReference type="EMBL" id="PVY60394.1"/>
    </source>
</evidence>
<dbReference type="PANTHER" id="PTHR21266">
    <property type="entry name" value="IRON-SULFUR DOMAIN CONTAINING PROTEIN"/>
    <property type="match status" value="1"/>
</dbReference>
<dbReference type="PANTHER" id="PTHR21266:SF60">
    <property type="entry name" value="3-KETOSTEROID-9-ALPHA-MONOOXYGENASE, OXYGENASE COMPONENT"/>
    <property type="match status" value="1"/>
</dbReference>
<dbReference type="InterPro" id="IPR044043">
    <property type="entry name" value="VanA_C_cat"/>
</dbReference>
<dbReference type="GO" id="GO:0005506">
    <property type="term" value="F:iron ion binding"/>
    <property type="evidence" value="ECO:0007669"/>
    <property type="project" value="InterPro"/>
</dbReference>
<dbReference type="Gene3D" id="3.90.380.10">
    <property type="entry name" value="Naphthalene 1,2-dioxygenase Alpha Subunit, Chain A, domain 1"/>
    <property type="match status" value="1"/>
</dbReference>
<dbReference type="GO" id="GO:0008168">
    <property type="term" value="F:methyltransferase activity"/>
    <property type="evidence" value="ECO:0007669"/>
    <property type="project" value="UniProtKB-KW"/>
</dbReference>
<accession>A0A2U1CHI7</accession>
<evidence type="ECO:0000256" key="4">
    <source>
        <dbReference type="ARBA" id="ARBA00023004"/>
    </source>
</evidence>
<keyword evidence="7" id="KW-0489">Methyltransferase</keyword>
<dbReference type="PROSITE" id="PS00570">
    <property type="entry name" value="RING_HYDROXYL_ALPHA"/>
    <property type="match status" value="1"/>
</dbReference>
<dbReference type="Gene3D" id="2.102.10.10">
    <property type="entry name" value="Rieske [2Fe-2S] iron-sulphur domain"/>
    <property type="match status" value="1"/>
</dbReference>
<dbReference type="SUPFAM" id="SSF50022">
    <property type="entry name" value="ISP domain"/>
    <property type="match status" value="1"/>
</dbReference>
<keyword evidence="8" id="KW-1185">Reference proteome</keyword>
<evidence type="ECO:0000256" key="1">
    <source>
        <dbReference type="ARBA" id="ARBA00022714"/>
    </source>
</evidence>
<evidence type="ECO:0000256" key="3">
    <source>
        <dbReference type="ARBA" id="ARBA00023002"/>
    </source>
</evidence>
<protein>
    <submittedName>
        <fullName evidence="7">Vanillate O-demethylase monooxygenase subunit</fullName>
    </submittedName>
</protein>
<dbReference type="InterPro" id="IPR015881">
    <property type="entry name" value="ARHD_Rieske_2Fe_2S"/>
</dbReference>
<dbReference type="AlphaFoldDB" id="A0A2U1CHI7"/>
<keyword evidence="2" id="KW-0479">Metal-binding</keyword>
<dbReference type="CDD" id="cd08878">
    <property type="entry name" value="RHO_alpha_C_DMO-like"/>
    <property type="match status" value="1"/>
</dbReference>
<dbReference type="InterPro" id="IPR050584">
    <property type="entry name" value="Cholesterol_7-desaturase"/>
</dbReference>
<evidence type="ECO:0000313" key="8">
    <source>
        <dbReference type="Proteomes" id="UP000246145"/>
    </source>
</evidence>
<comment type="caution">
    <text evidence="7">The sequence shown here is derived from an EMBL/GenBank/DDBJ whole genome shotgun (WGS) entry which is preliminary data.</text>
</comment>
<dbReference type="SUPFAM" id="SSF55961">
    <property type="entry name" value="Bet v1-like"/>
    <property type="match status" value="1"/>
</dbReference>
<feature type="domain" description="Rieske" evidence="6">
    <location>
        <begin position="7"/>
        <end position="108"/>
    </location>
</feature>
<dbReference type="OrthoDB" id="9790995at2"/>
<name>A0A2U1CHI7_9BURK</name>